<accession>A0A398D1R9</accession>
<organism evidence="2 4">
    <name type="scientific">Candidatus Cryosericum odellii</name>
    <dbReference type="NCBI Taxonomy" id="2290917"/>
    <lineage>
        <taxon>Bacteria</taxon>
        <taxon>Pseudomonadati</taxon>
        <taxon>Caldisericota/Cryosericota group</taxon>
        <taxon>Candidatus Cryosericota</taxon>
        <taxon>Candidatus Cryosericia</taxon>
        <taxon>Candidatus Cryosericales</taxon>
        <taxon>Candidatus Cryosericaceae</taxon>
        <taxon>Candidatus Cryosericum</taxon>
    </lineage>
</organism>
<reference evidence="3 4" key="1">
    <citation type="submission" date="2018-09" db="EMBL/GenBank/DDBJ databases">
        <title>Discovery and Ecogenomic Context for Candidatus Cryosericales, a Global Caldiserica Order Active in Thawing Permafrost.</title>
        <authorList>
            <person name="Martinez M.A."/>
            <person name="Woodcroft B.J."/>
            <person name="Ignacio Espinoza J.C."/>
            <person name="Zayed A."/>
            <person name="Singleton C.M."/>
            <person name="Boyd J."/>
            <person name="Li Y.-F."/>
            <person name="Purvine S."/>
            <person name="Maughan H."/>
            <person name="Hodgkins S.B."/>
            <person name="Anderson D."/>
            <person name="Sederholm M."/>
            <person name="Temperton B."/>
            <person name="Saleska S.R."/>
            <person name="Tyson G.W."/>
            <person name="Rich V.I."/>
        </authorList>
    </citation>
    <scope>NUCLEOTIDE SEQUENCE [LARGE SCALE GENOMIC DNA]</scope>
    <source>
        <strain evidence="2 4">SMC5</strain>
        <strain evidence="1 3">SMC6</strain>
    </source>
</reference>
<dbReference type="AlphaFoldDB" id="A0A398DAP4"/>
<dbReference type="EMBL" id="QXIU01000103">
    <property type="protein sequence ID" value="RIE11670.1"/>
    <property type="molecule type" value="Genomic_DNA"/>
</dbReference>
<evidence type="ECO:0000313" key="3">
    <source>
        <dbReference type="Proteomes" id="UP000266260"/>
    </source>
</evidence>
<evidence type="ECO:0000313" key="2">
    <source>
        <dbReference type="EMBL" id="RIE11670.1"/>
    </source>
</evidence>
<evidence type="ECO:0000313" key="1">
    <source>
        <dbReference type="EMBL" id="RIE08773.1"/>
    </source>
</evidence>
<keyword evidence="3" id="KW-1185">Reference proteome</keyword>
<protein>
    <submittedName>
        <fullName evidence="2">Uncharacterized protein</fullName>
    </submittedName>
</protein>
<dbReference type="Proteomes" id="UP000266489">
    <property type="component" value="Unassembled WGS sequence"/>
</dbReference>
<name>A0A398DAP4_9BACT</name>
<dbReference type="EMBL" id="QXIT01000067">
    <property type="protein sequence ID" value="RIE08773.1"/>
    <property type="molecule type" value="Genomic_DNA"/>
</dbReference>
<proteinExistence type="predicted"/>
<dbReference type="Proteomes" id="UP000266260">
    <property type="component" value="Unassembled WGS sequence"/>
</dbReference>
<accession>A0A398DAP4</accession>
<comment type="caution">
    <text evidence="2">The sequence shown here is derived from an EMBL/GenBank/DDBJ whole genome shotgun (WGS) entry which is preliminary data.</text>
</comment>
<evidence type="ECO:0000313" key="4">
    <source>
        <dbReference type="Proteomes" id="UP000266489"/>
    </source>
</evidence>
<dbReference type="RefSeq" id="WP_119119709.1">
    <property type="nucleotide sequence ID" value="NZ_QXIT01000067.1"/>
</dbReference>
<gene>
    <name evidence="2" type="ORF">SMC5_04095</name>
    <name evidence="1" type="ORF">SMC6_03530</name>
</gene>
<sequence length="84" mass="9381">MKGTIAIIIDGHASDKQLSGWKRQLQDFFRASAPECYDTLVTGILLCRREGEHGHGMTTGDADKRVMAMLRGLWPAPYSLDSRM</sequence>